<protein>
    <recommendedName>
        <fullName evidence="1">F-box domain-containing protein</fullName>
    </recommendedName>
</protein>
<gene>
    <name evidence="2" type="ORF">IM811_005019</name>
</gene>
<dbReference type="AlphaFoldDB" id="A0A8H7K5A9"/>
<accession>A0A8H7K5A9</accession>
<feature type="domain" description="F-box" evidence="1">
    <location>
        <begin position="1"/>
        <end position="46"/>
    </location>
</feature>
<evidence type="ECO:0000313" key="2">
    <source>
        <dbReference type="EMBL" id="KAF9745397.1"/>
    </source>
</evidence>
<organism evidence="2 3">
    <name type="scientific">Bionectria ochroleuca</name>
    <name type="common">Gliocladium roseum</name>
    <dbReference type="NCBI Taxonomy" id="29856"/>
    <lineage>
        <taxon>Eukaryota</taxon>
        <taxon>Fungi</taxon>
        <taxon>Dikarya</taxon>
        <taxon>Ascomycota</taxon>
        <taxon>Pezizomycotina</taxon>
        <taxon>Sordariomycetes</taxon>
        <taxon>Hypocreomycetidae</taxon>
        <taxon>Hypocreales</taxon>
        <taxon>Bionectriaceae</taxon>
        <taxon>Clonostachys</taxon>
    </lineage>
</organism>
<dbReference type="PROSITE" id="PS50181">
    <property type="entry name" value="FBOX"/>
    <property type="match status" value="1"/>
</dbReference>
<evidence type="ECO:0000313" key="3">
    <source>
        <dbReference type="Proteomes" id="UP000616885"/>
    </source>
</evidence>
<comment type="caution">
    <text evidence="2">The sequence shown here is derived from an EMBL/GenBank/DDBJ whole genome shotgun (WGS) entry which is preliminary data.</text>
</comment>
<dbReference type="InterPro" id="IPR001810">
    <property type="entry name" value="F-box_dom"/>
</dbReference>
<proteinExistence type="predicted"/>
<sequence>MAQLDSLPAEIVNHLLGFVLRSDLVALSYVSQALRRSAEPFLYANIAFDWDYHKVPPVVPLLRTLLQRPELFAYINSVTMVGNEFAMGTRAKPLDPAKMPLDTFLAAIEKTQVPYTSLWVDQLKSGSGTMDALIGLFIANLCKIRFLAITHNFILGFKITSRVLQSKILGQIPNYSAVFGHLPRFERLNRLIYYKERSASDLDIFPEVISLFYLPTVSDLVVNIPNPRMPFEWPAGEPDLSHLTSLEVDWVYPRCLAKILEHTRNLKTLYWNWQYHEYGTVGSGSLLDYDHITTALIPLRRTLEKFYFRLEESSLEYIDEGIATAGTWDGLRDFERLVHLDVPLISLTGVDVVAEPMERHIPPSVETLCLTPAMLIHDGAVMWVLCPVDAIQEEIEQLVIEDWHPEREVIKPIKALAEKCPQELPRLRRIDFLGEQGTWNTRMDLLMSEANLEHDVELRVTHEEYWYKRHLPDYVFEI</sequence>
<dbReference type="Proteomes" id="UP000616885">
    <property type="component" value="Unassembled WGS sequence"/>
</dbReference>
<evidence type="ECO:0000259" key="1">
    <source>
        <dbReference type="PROSITE" id="PS50181"/>
    </source>
</evidence>
<dbReference type="EMBL" id="JADCTT010000013">
    <property type="protein sequence ID" value="KAF9745397.1"/>
    <property type="molecule type" value="Genomic_DNA"/>
</dbReference>
<name>A0A8H7K5A9_BIOOC</name>
<reference evidence="2" key="1">
    <citation type="submission" date="2020-10" db="EMBL/GenBank/DDBJ databases">
        <title>High-Quality Genome Resource of Clonostachys rosea strain S41 by Oxford Nanopore Long-Read Sequencing.</title>
        <authorList>
            <person name="Wang H."/>
        </authorList>
    </citation>
    <scope>NUCLEOTIDE SEQUENCE</scope>
    <source>
        <strain evidence="2">S41</strain>
    </source>
</reference>